<dbReference type="AlphaFoldDB" id="A0A5B7WVR0"/>
<dbReference type="InterPro" id="IPR003439">
    <property type="entry name" value="ABC_transporter-like_ATP-bd"/>
</dbReference>
<evidence type="ECO:0000256" key="6">
    <source>
        <dbReference type="ARBA" id="ARBA00022840"/>
    </source>
</evidence>
<evidence type="ECO:0000259" key="10">
    <source>
        <dbReference type="PROSITE" id="PS50893"/>
    </source>
</evidence>
<keyword evidence="3" id="KW-0813">Transport</keyword>
<evidence type="ECO:0000256" key="9">
    <source>
        <dbReference type="SAM" id="Phobius"/>
    </source>
</evidence>
<feature type="transmembrane region" description="Helical" evidence="9">
    <location>
        <begin position="538"/>
        <end position="566"/>
    </location>
</feature>
<dbReference type="PANTHER" id="PTHR43553">
    <property type="entry name" value="HEAVY METAL TRANSPORTER"/>
    <property type="match status" value="1"/>
</dbReference>
<dbReference type="PROSITE" id="PS00211">
    <property type="entry name" value="ABC_TRANSPORTER_1"/>
    <property type="match status" value="2"/>
</dbReference>
<dbReference type="CDD" id="cd03225">
    <property type="entry name" value="ABC_cobalt_CbiO_domain1"/>
    <property type="match status" value="2"/>
</dbReference>
<evidence type="ECO:0000313" key="11">
    <source>
        <dbReference type="EMBL" id="QCY47982.1"/>
    </source>
</evidence>
<dbReference type="RefSeq" id="WP_138926689.1">
    <property type="nucleotide sequence ID" value="NZ_CP034412.1"/>
</dbReference>
<keyword evidence="4 9" id="KW-0812">Transmembrane</keyword>
<evidence type="ECO:0000256" key="3">
    <source>
        <dbReference type="ARBA" id="ARBA00022448"/>
    </source>
</evidence>
<name>A0A5B7WVR0_9MICC</name>
<dbReference type="Proteomes" id="UP000307000">
    <property type="component" value="Chromosome"/>
</dbReference>
<keyword evidence="6 11" id="KW-0067">ATP-binding</keyword>
<feature type="transmembrane region" description="Helical" evidence="9">
    <location>
        <begin position="751"/>
        <end position="777"/>
    </location>
</feature>
<evidence type="ECO:0000256" key="1">
    <source>
        <dbReference type="ARBA" id="ARBA00004141"/>
    </source>
</evidence>
<dbReference type="InterPro" id="IPR015856">
    <property type="entry name" value="ABC_transpr_CbiO/EcfA_su"/>
</dbReference>
<keyword evidence="7 9" id="KW-1133">Transmembrane helix</keyword>
<gene>
    <name evidence="11" type="ORF">GcLGCM259_2273</name>
</gene>
<proteinExistence type="inferred from homology"/>
<comment type="similarity">
    <text evidence="2">Belongs to the ABC transporter superfamily.</text>
</comment>
<evidence type="ECO:0000256" key="8">
    <source>
        <dbReference type="ARBA" id="ARBA00023136"/>
    </source>
</evidence>
<dbReference type="GO" id="GO:0005524">
    <property type="term" value="F:ATP binding"/>
    <property type="evidence" value="ECO:0007669"/>
    <property type="project" value="UniProtKB-KW"/>
</dbReference>
<evidence type="ECO:0000256" key="7">
    <source>
        <dbReference type="ARBA" id="ARBA00022989"/>
    </source>
</evidence>
<dbReference type="EMBL" id="CP034412">
    <property type="protein sequence ID" value="QCY47982.1"/>
    <property type="molecule type" value="Genomic_DNA"/>
</dbReference>
<keyword evidence="12" id="KW-1185">Reference proteome</keyword>
<dbReference type="KEGG" id="gcr:GcLGCM259_2273"/>
<protein>
    <submittedName>
        <fullName evidence="11">ATP-binding cassette domain-containing protein</fullName>
    </submittedName>
</protein>
<dbReference type="SUPFAM" id="SSF52540">
    <property type="entry name" value="P-loop containing nucleoside triphosphate hydrolases"/>
    <property type="match status" value="2"/>
</dbReference>
<keyword evidence="5" id="KW-0547">Nucleotide-binding</keyword>
<evidence type="ECO:0000313" key="12">
    <source>
        <dbReference type="Proteomes" id="UP000307000"/>
    </source>
</evidence>
<dbReference type="InterPro" id="IPR017871">
    <property type="entry name" value="ABC_transporter-like_CS"/>
</dbReference>
<feature type="domain" description="ABC transporter" evidence="10">
    <location>
        <begin position="21"/>
        <end position="257"/>
    </location>
</feature>
<dbReference type="Pfam" id="PF02361">
    <property type="entry name" value="CbiQ"/>
    <property type="match status" value="1"/>
</dbReference>
<sequence>MTAGITNHAALPQLESGALSVSARGFGWKHADRQQPALHALDLEVPAGQRVLLLGPSGAGKSTLLHAMAGVLDVSELAGCTGQLLVGEQDAFGPRQGVGLMQQDPETQIVQARVEDDVAFGAENLGVDPQEISRRIPLALEAVGLGQLAPEHPTQQLSGGQKQRLALAGILAMRPGLMLLDEPTANIDPEGALGVRDAVLNAAERTAATLIVVEHRVETWVEHVDRVLVLEPGGGISHDVAPQALLSDQPLRRELAEAGIWVPGYVPHTRTPRTSPGGGLLRASALQARRSKKAPLTAAVDLELPAGGALVIRGANGVGKSTLALTLGGLLEPASGRLHATELLAGEAGDKPFLWRAGQLVARIGTVFQEPEHQFVTQSVADELAYGPRRAKGERDGQGGTGLDEQQIAERTAALLTRLRLDHLAEANPYTLSGGEKRRLSVATVLAASPDVLILDEPTFGQDANTWREVAELLIEVIEQGTAVIAVTHDGHFARALGARELELQAPAPRAEAAGPDPLLGSAVGDSWLARRNPLAKLAAIVATTIPLVATIDWVSGLVVITATLLMLPLARLSIPRFLLRAWPLLLAGLTAAWGISLVGEDSGALLLDLGVFTITEGSLAGGIATGMRAMAMAVPMVLLLSTTNPSDLGSALSQQLRVPHRFVLGALAGMRLLGLLVEEFTTLTLARRARGVGNFGSPAQRLRANLGQVLALLVQAIRRAGRLAITMEAKGFGAGRRSWLRTPDFGGRDVLVIGAGLAVGALAVAAAVLAGTWSLVWG</sequence>
<evidence type="ECO:0000256" key="5">
    <source>
        <dbReference type="ARBA" id="ARBA00022741"/>
    </source>
</evidence>
<dbReference type="InterPro" id="IPR003593">
    <property type="entry name" value="AAA+_ATPase"/>
</dbReference>
<dbReference type="CDD" id="cd16914">
    <property type="entry name" value="EcfT"/>
    <property type="match status" value="1"/>
</dbReference>
<accession>A0A5B7WVR0</accession>
<comment type="subcellular location">
    <subcellularLocation>
        <location evidence="1">Membrane</location>
        <topology evidence="1">Multi-pass membrane protein</topology>
    </subcellularLocation>
</comment>
<feature type="transmembrane region" description="Helical" evidence="9">
    <location>
        <begin position="578"/>
        <end position="600"/>
    </location>
</feature>
<dbReference type="PROSITE" id="PS50893">
    <property type="entry name" value="ABC_TRANSPORTER_2"/>
    <property type="match status" value="2"/>
</dbReference>
<dbReference type="SMART" id="SM00382">
    <property type="entry name" value="AAA"/>
    <property type="match status" value="2"/>
</dbReference>
<dbReference type="InterPro" id="IPR050095">
    <property type="entry name" value="ECF_ABC_transporter_ATP-bd"/>
</dbReference>
<keyword evidence="8 9" id="KW-0472">Membrane</keyword>
<dbReference type="Pfam" id="PF00005">
    <property type="entry name" value="ABC_tran"/>
    <property type="match status" value="2"/>
</dbReference>
<reference evidence="11 12" key="1">
    <citation type="submission" date="2018-12" db="EMBL/GenBank/DDBJ databases">
        <title>Complete Genome Sequence of Glutamicibacter creatinolyticus strain LGCM259,isolated from an abscess of a 12-year-old mare in Italy.</title>
        <authorList>
            <person name="Santos R.G."/>
            <person name="Silva A.L."/>
            <person name="Seyffert N."/>
            <person name="Castro T.L.P."/>
            <person name="Attili A.R."/>
            <person name="Rifici C."/>
            <person name="Mazzullo G."/>
            <person name="Brenig B."/>
            <person name="Venanzi F."/>
            <person name="Azevedo V."/>
        </authorList>
    </citation>
    <scope>NUCLEOTIDE SEQUENCE [LARGE SCALE GENOMIC DNA]</scope>
    <source>
        <strain evidence="11 12">LGCM 259</strain>
    </source>
</reference>
<dbReference type="GO" id="GO:0016887">
    <property type="term" value="F:ATP hydrolysis activity"/>
    <property type="evidence" value="ECO:0007669"/>
    <property type="project" value="InterPro"/>
</dbReference>
<dbReference type="PANTHER" id="PTHR43553:SF24">
    <property type="entry name" value="ENERGY-COUPLING FACTOR TRANSPORTER ATP-BINDING PROTEIN ECFA1"/>
    <property type="match status" value="1"/>
</dbReference>
<dbReference type="GO" id="GO:0043190">
    <property type="term" value="C:ATP-binding cassette (ABC) transporter complex"/>
    <property type="evidence" value="ECO:0007669"/>
    <property type="project" value="TreeGrafter"/>
</dbReference>
<dbReference type="GO" id="GO:0042626">
    <property type="term" value="F:ATPase-coupled transmembrane transporter activity"/>
    <property type="evidence" value="ECO:0007669"/>
    <property type="project" value="TreeGrafter"/>
</dbReference>
<dbReference type="InterPro" id="IPR003339">
    <property type="entry name" value="ABC/ECF_trnsptr_transmembrane"/>
</dbReference>
<dbReference type="InterPro" id="IPR027417">
    <property type="entry name" value="P-loop_NTPase"/>
</dbReference>
<organism evidence="11 12">
    <name type="scientific">Glutamicibacter creatinolyticus</name>
    <dbReference type="NCBI Taxonomy" id="162496"/>
    <lineage>
        <taxon>Bacteria</taxon>
        <taxon>Bacillati</taxon>
        <taxon>Actinomycetota</taxon>
        <taxon>Actinomycetes</taxon>
        <taxon>Micrococcales</taxon>
        <taxon>Micrococcaceae</taxon>
        <taxon>Glutamicibacter</taxon>
    </lineage>
</organism>
<dbReference type="Gene3D" id="3.40.50.300">
    <property type="entry name" value="P-loop containing nucleotide triphosphate hydrolases"/>
    <property type="match status" value="2"/>
</dbReference>
<evidence type="ECO:0000256" key="2">
    <source>
        <dbReference type="ARBA" id="ARBA00005417"/>
    </source>
</evidence>
<feature type="domain" description="ABC transporter" evidence="10">
    <location>
        <begin position="281"/>
        <end position="531"/>
    </location>
</feature>
<evidence type="ECO:0000256" key="4">
    <source>
        <dbReference type="ARBA" id="ARBA00022692"/>
    </source>
</evidence>